<dbReference type="Proteomes" id="UP000007517">
    <property type="component" value="Chromosome"/>
</dbReference>
<dbReference type="eggNOG" id="COG0346">
    <property type="taxonomic scope" value="Bacteria"/>
</dbReference>
<reference evidence="2 3" key="1">
    <citation type="journal article" date="2012" name="J. Bacteriol.">
        <title>Genome Sequence of Blastococcus saxobsidens DD2, a Stone-Inhabiting Bacterium.</title>
        <authorList>
            <person name="Chouaia B."/>
            <person name="Crotti E."/>
            <person name="Brusetti L."/>
            <person name="Daffonchio D."/>
            <person name="Essoussi I."/>
            <person name="Nouioui I."/>
            <person name="Sbissi I."/>
            <person name="Ghodhbane-Gtari F."/>
            <person name="Gtari M."/>
            <person name="Vacherie B."/>
            <person name="Barbe V."/>
            <person name="Medigue C."/>
            <person name="Gury J."/>
            <person name="Pujic P."/>
            <person name="Normand P."/>
        </authorList>
    </citation>
    <scope>NUCLEOTIDE SEQUENCE [LARGE SCALE GENOMIC DNA]</scope>
    <source>
        <strain evidence="2 3">DD2</strain>
    </source>
</reference>
<dbReference type="AlphaFoldDB" id="H6RIW9"/>
<proteinExistence type="predicted"/>
<reference evidence="3" key="2">
    <citation type="submission" date="2012-02" db="EMBL/GenBank/DDBJ databases">
        <title>Complete genome sequence of Blastococcus saxobsidens strain DD2.</title>
        <authorList>
            <person name="Genoscope."/>
        </authorList>
    </citation>
    <scope>NUCLEOTIDE SEQUENCE [LARGE SCALE GENOMIC DNA]</scope>
    <source>
        <strain evidence="3">DD2</strain>
    </source>
</reference>
<evidence type="ECO:0000313" key="2">
    <source>
        <dbReference type="EMBL" id="CCG03511.1"/>
    </source>
</evidence>
<dbReference type="InterPro" id="IPR029068">
    <property type="entry name" value="Glyas_Bleomycin-R_OHBP_Dase"/>
</dbReference>
<evidence type="ECO:0008006" key="4">
    <source>
        <dbReference type="Google" id="ProtNLM"/>
    </source>
</evidence>
<evidence type="ECO:0000256" key="1">
    <source>
        <dbReference type="SAM" id="MobiDB-lite"/>
    </source>
</evidence>
<dbReference type="STRING" id="1146883.BLASA_2634"/>
<keyword evidence="3" id="KW-1185">Reference proteome</keyword>
<protein>
    <recommendedName>
        <fullName evidence="4">Glyoxalase-like domain-containing protein</fullName>
    </recommendedName>
</protein>
<dbReference type="SUPFAM" id="SSF54593">
    <property type="entry name" value="Glyoxalase/Bleomycin resistance protein/Dihydroxybiphenyl dioxygenase"/>
    <property type="match status" value="1"/>
</dbReference>
<dbReference type="RefSeq" id="WP_014376394.1">
    <property type="nucleotide sequence ID" value="NC_016943.1"/>
</dbReference>
<name>H6RIW9_BLASD</name>
<accession>H6RIW9</accession>
<dbReference type="HOGENOM" id="CLU_1923535_0_0_11"/>
<sequence>MPATVQPILVTPDIERLRFFYVGLLDAQETDRFPEEGPLFYLGLRLGTSELGLTADSAVRTGFPGRVLLSVEVPDVDALLPASPVSAVPRRPGRTTCLGAASRSRHRTRWQRGEPDPAAVTGPPVPAPPGG</sequence>
<organism evidence="2 3">
    <name type="scientific">Blastococcus saxobsidens (strain DD2)</name>
    <dbReference type="NCBI Taxonomy" id="1146883"/>
    <lineage>
        <taxon>Bacteria</taxon>
        <taxon>Bacillati</taxon>
        <taxon>Actinomycetota</taxon>
        <taxon>Actinomycetes</taxon>
        <taxon>Geodermatophilales</taxon>
        <taxon>Geodermatophilaceae</taxon>
        <taxon>Blastococcus</taxon>
    </lineage>
</organism>
<dbReference type="KEGG" id="bsd:BLASA_2634"/>
<feature type="region of interest" description="Disordered" evidence="1">
    <location>
        <begin position="87"/>
        <end position="131"/>
    </location>
</feature>
<gene>
    <name evidence="2" type="ordered locus">BLASA_2634</name>
</gene>
<dbReference type="Gene3D" id="3.10.180.10">
    <property type="entry name" value="2,3-Dihydroxybiphenyl 1,2-Dioxygenase, domain 1"/>
    <property type="match status" value="1"/>
</dbReference>
<evidence type="ECO:0000313" key="3">
    <source>
        <dbReference type="Proteomes" id="UP000007517"/>
    </source>
</evidence>
<dbReference type="EMBL" id="FO117623">
    <property type="protein sequence ID" value="CCG03511.1"/>
    <property type="molecule type" value="Genomic_DNA"/>
</dbReference>